<evidence type="ECO:0000313" key="2">
    <source>
        <dbReference type="Proteomes" id="UP000005341"/>
    </source>
</evidence>
<feature type="non-terminal residue" evidence="1">
    <location>
        <position position="30"/>
    </location>
</feature>
<dbReference type="Proteomes" id="UP000005341">
    <property type="component" value="Unassembled WGS sequence"/>
</dbReference>
<evidence type="ECO:0008006" key="3">
    <source>
        <dbReference type="Google" id="ProtNLM"/>
    </source>
</evidence>
<gene>
    <name evidence="1" type="ORF">appser6_15970</name>
</gene>
<evidence type="ECO:0000313" key="1">
    <source>
        <dbReference type="EMBL" id="EFM91458.1"/>
    </source>
</evidence>
<sequence length="30" mass="3002">MKKSLLALVLGATLTLAACDQANQAKDAAA</sequence>
<organism evidence="1 2">
    <name type="scientific">Actinobacillus pleuropneumoniae serovar 6 str. Femo</name>
    <dbReference type="NCBI Taxonomy" id="754256"/>
    <lineage>
        <taxon>Bacteria</taxon>
        <taxon>Pseudomonadati</taxon>
        <taxon>Pseudomonadota</taxon>
        <taxon>Gammaproteobacteria</taxon>
        <taxon>Pasteurellales</taxon>
        <taxon>Pasteurellaceae</taxon>
        <taxon>Actinobacillus</taxon>
    </lineage>
</organism>
<comment type="caution">
    <text evidence="1">The sequence shown here is derived from an EMBL/GenBank/DDBJ whole genome shotgun (WGS) entry which is preliminary data.</text>
</comment>
<reference evidence="1 2" key="1">
    <citation type="journal article" date="2010" name="J. Bacteriol.">
        <title>Comparative genomic characterization of Actinobacillus pleuropneumoniae.</title>
        <authorList>
            <person name="Xu Z."/>
            <person name="Chen X."/>
            <person name="Li L."/>
            <person name="Li T."/>
            <person name="Wang S."/>
            <person name="Chen H."/>
            <person name="Zhou R."/>
        </authorList>
    </citation>
    <scope>NUCLEOTIDE SEQUENCE [LARGE SCALE GENOMIC DNA]</scope>
    <source>
        <strain evidence="1 2">Femo</strain>
    </source>
</reference>
<dbReference type="AlphaFoldDB" id="A0A828PIP1"/>
<proteinExistence type="predicted"/>
<name>A0A828PIP1_ACTPL</name>
<protein>
    <recommendedName>
        <fullName evidence="3">Lipoprotein</fullName>
    </recommendedName>
</protein>
<accession>A0A828PIP1</accession>
<dbReference type="EMBL" id="ADOG01000026">
    <property type="protein sequence ID" value="EFM91458.1"/>
    <property type="molecule type" value="Genomic_DNA"/>
</dbReference>
<dbReference type="PROSITE" id="PS51257">
    <property type="entry name" value="PROKAR_LIPOPROTEIN"/>
    <property type="match status" value="1"/>
</dbReference>